<accession>A5AS31</accession>
<feature type="non-terminal residue" evidence="1">
    <location>
        <position position="1"/>
    </location>
</feature>
<organism evidence="1">
    <name type="scientific">Vitis vinifera</name>
    <name type="common">Grape</name>
    <dbReference type="NCBI Taxonomy" id="29760"/>
    <lineage>
        <taxon>Eukaryota</taxon>
        <taxon>Viridiplantae</taxon>
        <taxon>Streptophyta</taxon>
        <taxon>Embryophyta</taxon>
        <taxon>Tracheophyta</taxon>
        <taxon>Spermatophyta</taxon>
        <taxon>Magnoliopsida</taxon>
        <taxon>eudicotyledons</taxon>
        <taxon>Gunneridae</taxon>
        <taxon>Pentapetalae</taxon>
        <taxon>rosids</taxon>
        <taxon>Vitales</taxon>
        <taxon>Vitaceae</taxon>
        <taxon>Viteae</taxon>
        <taxon>Vitis</taxon>
    </lineage>
</organism>
<reference evidence="1" key="1">
    <citation type="journal article" date="2007" name="PLoS ONE">
        <title>The first genome sequence of an elite grapevine cultivar (Pinot noir Vitis vinifera L.): coping with a highly heterozygous genome.</title>
        <authorList>
            <person name="Velasco R."/>
            <person name="Zharkikh A."/>
            <person name="Troggio M."/>
            <person name="Cartwright D.A."/>
            <person name="Cestaro A."/>
            <person name="Pruss D."/>
            <person name="Pindo M."/>
            <person name="FitzGerald L.M."/>
            <person name="Vezzulli S."/>
            <person name="Reid J."/>
            <person name="Malacarne G."/>
            <person name="Iliev D."/>
            <person name="Coppola G."/>
            <person name="Wardell B."/>
            <person name="Micheletti D."/>
            <person name="Macalma T."/>
            <person name="Facci M."/>
            <person name="Mitchell J.T."/>
            <person name="Perazzolli M."/>
            <person name="Eldredge G."/>
            <person name="Gatto P."/>
            <person name="Oyzerski R."/>
            <person name="Moretto M."/>
            <person name="Gutin N."/>
            <person name="Stefanini M."/>
            <person name="Chen Y."/>
            <person name="Segala C."/>
            <person name="Davenport C."/>
            <person name="Dematte L."/>
            <person name="Mraz A."/>
            <person name="Battilana J."/>
            <person name="Stormo K."/>
            <person name="Costa F."/>
            <person name="Tao Q."/>
            <person name="Si-Ammour A."/>
            <person name="Harkins T."/>
            <person name="Lackey A."/>
            <person name="Perbost C."/>
            <person name="Taillon B."/>
            <person name="Stella A."/>
            <person name="Solovyev V."/>
            <person name="Fawcett J.A."/>
            <person name="Sterck L."/>
            <person name="Vandepoele K."/>
            <person name="Grando S.M."/>
            <person name="Toppo S."/>
            <person name="Moser C."/>
            <person name="Lanchbury J."/>
            <person name="Bogden R."/>
            <person name="Skolnick M."/>
            <person name="Sgaramella V."/>
            <person name="Bhatnagar S.K."/>
            <person name="Fontana P."/>
            <person name="Gutin A."/>
            <person name="Van de Peer Y."/>
            <person name="Salamini F."/>
            <person name="Viola R."/>
        </authorList>
    </citation>
    <scope>NUCLEOTIDE SEQUENCE</scope>
</reference>
<dbReference type="EMBL" id="AM433476">
    <property type="protein sequence ID" value="CAN73720.1"/>
    <property type="molecule type" value="Genomic_DNA"/>
</dbReference>
<protein>
    <submittedName>
        <fullName evidence="1">Uncharacterized protein</fullName>
    </submittedName>
</protein>
<dbReference type="AlphaFoldDB" id="A5AS31"/>
<proteinExistence type="predicted"/>
<sequence length="52" mass="5721">MAMEVGQIAEVVGERMSGSDSGWQDGVAAKTSKKKIYTSGRRMEKKTNTWVV</sequence>
<feature type="non-terminal residue" evidence="1">
    <location>
        <position position="52"/>
    </location>
</feature>
<gene>
    <name evidence="1" type="ORF">VITISV_041299</name>
</gene>
<evidence type="ECO:0000313" key="1">
    <source>
        <dbReference type="EMBL" id="CAN73720.1"/>
    </source>
</evidence>
<name>A5AS31_VITVI</name>